<proteinExistence type="predicted"/>
<dbReference type="AlphaFoldDB" id="A0A250KWF3"/>
<organism evidence="1 2">
    <name type="scientific">Methylocaldum marinum</name>
    <dbReference type="NCBI Taxonomy" id="1432792"/>
    <lineage>
        <taxon>Bacteria</taxon>
        <taxon>Pseudomonadati</taxon>
        <taxon>Pseudomonadota</taxon>
        <taxon>Gammaproteobacteria</taxon>
        <taxon>Methylococcales</taxon>
        <taxon>Methylococcaceae</taxon>
        <taxon>Methylocaldum</taxon>
    </lineage>
</organism>
<accession>A0A250KWF3</accession>
<sequence>MNPIRIPAAGVLALIGDCGCAAQGEKPKGRVRSGGALSVFFTEFETSRRDESLVAPIYMKLKILLLLAWSMPHI</sequence>
<reference evidence="1 2" key="1">
    <citation type="submission" date="2016-12" db="EMBL/GenBank/DDBJ databases">
        <title>Genome sequencing of Methylocaldum marinum.</title>
        <authorList>
            <person name="Takeuchi M."/>
            <person name="Kamagata Y."/>
            <person name="Hiraoka S."/>
            <person name="Oshima K."/>
            <person name="Hattori M."/>
            <person name="Iwasaki W."/>
        </authorList>
    </citation>
    <scope>NUCLEOTIDE SEQUENCE [LARGE SCALE GENOMIC DNA]</scope>
    <source>
        <strain evidence="1 2">S8</strain>
    </source>
</reference>
<dbReference type="RefSeq" id="WP_145986616.1">
    <property type="nucleotide sequence ID" value="NZ_AP017928.1"/>
</dbReference>
<name>A0A250KWF3_9GAMM</name>
<dbReference type="Proteomes" id="UP000266313">
    <property type="component" value="Chromosome"/>
</dbReference>
<evidence type="ECO:0000313" key="1">
    <source>
        <dbReference type="EMBL" id="BBA35955.1"/>
    </source>
</evidence>
<dbReference type="EMBL" id="AP017928">
    <property type="protein sequence ID" value="BBA35955.1"/>
    <property type="molecule type" value="Genomic_DNA"/>
</dbReference>
<evidence type="ECO:0000313" key="2">
    <source>
        <dbReference type="Proteomes" id="UP000266313"/>
    </source>
</evidence>
<protein>
    <submittedName>
        <fullName evidence="1">Periplasmic murein peptide-binding protein</fullName>
    </submittedName>
</protein>
<gene>
    <name evidence="1" type="ORF">sS8_4024</name>
</gene>
<keyword evidence="2" id="KW-1185">Reference proteome</keyword>
<dbReference type="KEGG" id="mmai:sS8_4024"/>